<dbReference type="AlphaFoldDB" id="A0A4U0F1Q8"/>
<reference evidence="2 3" key="1">
    <citation type="submission" date="2019-04" db="EMBL/GenBank/DDBJ databases">
        <title>Lacinutrix sp. nov., isolated from marine water.</title>
        <authorList>
            <person name="Kim W."/>
        </authorList>
    </citation>
    <scope>NUCLEOTIDE SEQUENCE [LARGE SCALE GENOMIC DNA]</scope>
    <source>
        <strain evidence="2 3">CAU 1491</strain>
    </source>
</reference>
<dbReference type="InterPro" id="IPR011990">
    <property type="entry name" value="TPR-like_helical_dom_sf"/>
</dbReference>
<evidence type="ECO:0000313" key="3">
    <source>
        <dbReference type="Proteomes" id="UP000307657"/>
    </source>
</evidence>
<dbReference type="Proteomes" id="UP000307657">
    <property type="component" value="Unassembled WGS sequence"/>
</dbReference>
<sequence length="237" mass="26034">MKKVIGILLLAITFQATAQSNSELLKHYEAYYAQMKKQGDMQGVINALTHLNVLAPNQARIDTLAVLYMNGGKHMQALNTIGIDTNVNDSNMAVEVKAVSLQAINQPEQALVHFEELFKRTPNIMIAYEMADLKIQINDIAGATANIEYGLANSKDDEVRTYYDSQRPYQVPAKAAFTYLKGLAKFKLNQNDLDGAIAILDEAIALAPNFNIALVGKQALEARKNPPAPAQATKKDN</sequence>
<keyword evidence="1" id="KW-0732">Signal</keyword>
<evidence type="ECO:0000256" key="1">
    <source>
        <dbReference type="SAM" id="SignalP"/>
    </source>
</evidence>
<feature type="signal peptide" evidence="1">
    <location>
        <begin position="1"/>
        <end position="18"/>
    </location>
</feature>
<protein>
    <recommendedName>
        <fullName evidence="4">Tetratricopeptide repeat-containing protein</fullName>
    </recommendedName>
</protein>
<dbReference type="OrthoDB" id="1431564at2"/>
<evidence type="ECO:0000313" key="2">
    <source>
        <dbReference type="EMBL" id="TJY37704.1"/>
    </source>
</evidence>
<evidence type="ECO:0008006" key="4">
    <source>
        <dbReference type="Google" id="ProtNLM"/>
    </source>
</evidence>
<dbReference type="SUPFAM" id="SSF48452">
    <property type="entry name" value="TPR-like"/>
    <property type="match status" value="1"/>
</dbReference>
<proteinExistence type="predicted"/>
<name>A0A4U0F1Q8_9FLAO</name>
<dbReference type="RefSeq" id="WP_136839806.1">
    <property type="nucleotide sequence ID" value="NZ_SUPL01000001.1"/>
</dbReference>
<gene>
    <name evidence="2" type="ORF">E5167_00165</name>
</gene>
<dbReference type="EMBL" id="SUPL01000001">
    <property type="protein sequence ID" value="TJY37704.1"/>
    <property type="molecule type" value="Genomic_DNA"/>
</dbReference>
<feature type="chain" id="PRO_5020957513" description="Tetratricopeptide repeat-containing protein" evidence="1">
    <location>
        <begin position="19"/>
        <end position="237"/>
    </location>
</feature>
<organism evidence="2 3">
    <name type="scientific">Pontimicrobium aquaticum</name>
    <dbReference type="NCBI Taxonomy" id="2565367"/>
    <lineage>
        <taxon>Bacteria</taxon>
        <taxon>Pseudomonadati</taxon>
        <taxon>Bacteroidota</taxon>
        <taxon>Flavobacteriia</taxon>
        <taxon>Flavobacteriales</taxon>
        <taxon>Flavobacteriaceae</taxon>
        <taxon>Pontimicrobium</taxon>
    </lineage>
</organism>
<comment type="caution">
    <text evidence="2">The sequence shown here is derived from an EMBL/GenBank/DDBJ whole genome shotgun (WGS) entry which is preliminary data.</text>
</comment>
<accession>A0A4U0F1Q8</accession>
<keyword evidence="3" id="KW-1185">Reference proteome</keyword>
<dbReference type="Gene3D" id="1.25.40.10">
    <property type="entry name" value="Tetratricopeptide repeat domain"/>
    <property type="match status" value="1"/>
</dbReference>